<evidence type="ECO:0000313" key="4">
    <source>
        <dbReference type="EMBL" id="MDR7090787.1"/>
    </source>
</evidence>
<organism evidence="4 5">
    <name type="scientific">Cellvibrio fibrivorans</name>
    <dbReference type="NCBI Taxonomy" id="126350"/>
    <lineage>
        <taxon>Bacteria</taxon>
        <taxon>Pseudomonadati</taxon>
        <taxon>Pseudomonadota</taxon>
        <taxon>Gammaproteobacteria</taxon>
        <taxon>Cellvibrionales</taxon>
        <taxon>Cellvibrionaceae</taxon>
        <taxon>Cellvibrio</taxon>
    </lineage>
</organism>
<evidence type="ECO:0000256" key="2">
    <source>
        <dbReference type="SAM" id="Phobius"/>
    </source>
</evidence>
<feature type="compositionally biased region" description="Basic and acidic residues" evidence="1">
    <location>
        <begin position="226"/>
        <end position="243"/>
    </location>
</feature>
<feature type="transmembrane region" description="Helical" evidence="2">
    <location>
        <begin position="46"/>
        <end position="70"/>
    </location>
</feature>
<keyword evidence="5" id="KW-1185">Reference proteome</keyword>
<evidence type="ECO:0000256" key="1">
    <source>
        <dbReference type="SAM" id="MobiDB-lite"/>
    </source>
</evidence>
<keyword evidence="2" id="KW-1133">Transmembrane helix</keyword>
<reference evidence="4 5" key="1">
    <citation type="submission" date="2023-07" db="EMBL/GenBank/DDBJ databases">
        <title>Sorghum-associated microbial communities from plants grown in Nebraska, USA.</title>
        <authorList>
            <person name="Schachtman D."/>
        </authorList>
    </citation>
    <scope>NUCLEOTIDE SEQUENCE [LARGE SCALE GENOMIC DNA]</scope>
    <source>
        <strain evidence="4 5">BE190</strain>
    </source>
</reference>
<sequence>MIIEWSALTAAFLLGLFSSAHCVGMCGGIMGALSMAIPANAKARRWTIMLSYNLGRVFSYALMGAIVGIFAQQITESGGAVWLRWLAGLLLIAMGLYLANWWRGLTYLEAGGRYLWAYLQPLGKALMPVDNTSKALALGGIWGWLPCGLVYSALAYAMAQGDAIGGGLIMLAFGLGTLPAVLATGFVAQQLGRLLQRRQIRWSFALVVIVFGLWTIWGGGHGSHQHQHDQHQSMKEGVDHSAMDHTGMNHANMHHSTTLQQPAEPESVREQTDTHHHHSVTSSDAAHE</sequence>
<dbReference type="Proteomes" id="UP001253595">
    <property type="component" value="Unassembled WGS sequence"/>
</dbReference>
<evidence type="ECO:0000259" key="3">
    <source>
        <dbReference type="Pfam" id="PF13386"/>
    </source>
</evidence>
<dbReference type="PANTHER" id="PTHR42208">
    <property type="entry name" value="HEAVY METAL TRANSPORTER-RELATED"/>
    <property type="match status" value="1"/>
</dbReference>
<comment type="caution">
    <text evidence="4">The sequence shown here is derived from an EMBL/GenBank/DDBJ whole genome shotgun (WGS) entry which is preliminary data.</text>
</comment>
<dbReference type="EMBL" id="JAVDVX010000005">
    <property type="protein sequence ID" value="MDR7090787.1"/>
    <property type="molecule type" value="Genomic_DNA"/>
</dbReference>
<feature type="region of interest" description="Disordered" evidence="1">
    <location>
        <begin position="222"/>
        <end position="288"/>
    </location>
</feature>
<dbReference type="InterPro" id="IPR039447">
    <property type="entry name" value="UreH-like_TM_dom"/>
</dbReference>
<proteinExistence type="predicted"/>
<dbReference type="PANTHER" id="PTHR42208:SF1">
    <property type="entry name" value="HEAVY METAL TRANSPORTER"/>
    <property type="match status" value="1"/>
</dbReference>
<feature type="transmembrane region" description="Helical" evidence="2">
    <location>
        <begin position="200"/>
        <end position="217"/>
    </location>
</feature>
<accession>A0ABU1V089</accession>
<feature type="domain" description="Urease accessory protein UreH-like transmembrane" evidence="3">
    <location>
        <begin position="10"/>
        <end position="214"/>
    </location>
</feature>
<protein>
    <submittedName>
        <fullName evidence="4">Sulfite exporter TauE/SafE</fullName>
    </submittedName>
</protein>
<evidence type="ECO:0000313" key="5">
    <source>
        <dbReference type="Proteomes" id="UP001253595"/>
    </source>
</evidence>
<keyword evidence="2" id="KW-0812">Transmembrane</keyword>
<gene>
    <name evidence="4" type="ORF">J2X05_002813</name>
</gene>
<dbReference type="Pfam" id="PF13386">
    <property type="entry name" value="DsbD_2"/>
    <property type="match status" value="1"/>
</dbReference>
<name>A0ABU1V089_9GAMM</name>
<feature type="transmembrane region" description="Helical" evidence="2">
    <location>
        <begin position="135"/>
        <end position="156"/>
    </location>
</feature>
<keyword evidence="2" id="KW-0472">Membrane</keyword>
<feature type="transmembrane region" description="Helical" evidence="2">
    <location>
        <begin position="168"/>
        <end position="188"/>
    </location>
</feature>
<dbReference type="RefSeq" id="WP_310073394.1">
    <property type="nucleotide sequence ID" value="NZ_JAVDVX010000005.1"/>
</dbReference>
<feature type="transmembrane region" description="Helical" evidence="2">
    <location>
        <begin position="82"/>
        <end position="102"/>
    </location>
</feature>